<evidence type="ECO:0000313" key="2">
    <source>
        <dbReference type="Proteomes" id="UP000053424"/>
    </source>
</evidence>
<evidence type="ECO:0000313" key="1">
    <source>
        <dbReference type="EMBL" id="KIM39127.1"/>
    </source>
</evidence>
<reference evidence="2" key="2">
    <citation type="submission" date="2015-01" db="EMBL/GenBank/DDBJ databases">
        <title>Evolutionary Origins and Diversification of the Mycorrhizal Mutualists.</title>
        <authorList>
            <consortium name="DOE Joint Genome Institute"/>
            <consortium name="Mycorrhizal Genomics Consortium"/>
            <person name="Kohler A."/>
            <person name="Kuo A."/>
            <person name="Nagy L.G."/>
            <person name="Floudas D."/>
            <person name="Copeland A."/>
            <person name="Barry K.W."/>
            <person name="Cichocki N."/>
            <person name="Veneault-Fourrey C."/>
            <person name="LaButti K."/>
            <person name="Lindquist E.A."/>
            <person name="Lipzen A."/>
            <person name="Lundell T."/>
            <person name="Morin E."/>
            <person name="Murat C."/>
            <person name="Riley R."/>
            <person name="Ohm R."/>
            <person name="Sun H."/>
            <person name="Tunlid A."/>
            <person name="Henrissat B."/>
            <person name="Grigoriev I.V."/>
            <person name="Hibbett D.S."/>
            <person name="Martin F."/>
        </authorList>
    </citation>
    <scope>NUCLEOTIDE SEQUENCE [LARGE SCALE GENOMIC DNA]</scope>
    <source>
        <strain evidence="2">h7</strain>
    </source>
</reference>
<proteinExistence type="predicted"/>
<organism evidence="1 2">
    <name type="scientific">Hebeloma cylindrosporum</name>
    <dbReference type="NCBI Taxonomy" id="76867"/>
    <lineage>
        <taxon>Eukaryota</taxon>
        <taxon>Fungi</taxon>
        <taxon>Dikarya</taxon>
        <taxon>Basidiomycota</taxon>
        <taxon>Agaricomycotina</taxon>
        <taxon>Agaricomycetes</taxon>
        <taxon>Agaricomycetidae</taxon>
        <taxon>Agaricales</taxon>
        <taxon>Agaricineae</taxon>
        <taxon>Hymenogastraceae</taxon>
        <taxon>Hebeloma</taxon>
    </lineage>
</organism>
<name>A0A0C2YDP7_HEBCY</name>
<sequence>MQTAQNHLPFNHVNVATDTRKISVVNLSYPVRPIHTPWVESPAPLLIKKTESLRYQTSFVYSNGASGLMPATNDASFGSRVLKWLKALWLLLKCQA</sequence>
<dbReference type="Proteomes" id="UP000053424">
    <property type="component" value="Unassembled WGS sequence"/>
</dbReference>
<dbReference type="HOGENOM" id="CLU_171245_0_0_1"/>
<accession>A0A0C2YDP7</accession>
<gene>
    <name evidence="1" type="ORF">M413DRAFT_29684</name>
</gene>
<keyword evidence="2" id="KW-1185">Reference proteome</keyword>
<protein>
    <submittedName>
        <fullName evidence="1">Uncharacterized protein</fullName>
    </submittedName>
</protein>
<dbReference type="AlphaFoldDB" id="A0A0C2YDP7"/>
<dbReference type="OrthoDB" id="3054012at2759"/>
<reference evidence="1 2" key="1">
    <citation type="submission" date="2014-04" db="EMBL/GenBank/DDBJ databases">
        <authorList>
            <consortium name="DOE Joint Genome Institute"/>
            <person name="Kuo A."/>
            <person name="Gay G."/>
            <person name="Dore J."/>
            <person name="Kohler A."/>
            <person name="Nagy L.G."/>
            <person name="Floudas D."/>
            <person name="Copeland A."/>
            <person name="Barry K.W."/>
            <person name="Cichocki N."/>
            <person name="Veneault-Fourrey C."/>
            <person name="LaButti K."/>
            <person name="Lindquist E.A."/>
            <person name="Lipzen A."/>
            <person name="Lundell T."/>
            <person name="Morin E."/>
            <person name="Murat C."/>
            <person name="Sun H."/>
            <person name="Tunlid A."/>
            <person name="Henrissat B."/>
            <person name="Grigoriev I.V."/>
            <person name="Hibbett D.S."/>
            <person name="Martin F."/>
            <person name="Nordberg H.P."/>
            <person name="Cantor M.N."/>
            <person name="Hua S.X."/>
        </authorList>
    </citation>
    <scope>NUCLEOTIDE SEQUENCE [LARGE SCALE GENOMIC DNA]</scope>
    <source>
        <strain evidence="2">h7</strain>
    </source>
</reference>
<dbReference type="EMBL" id="KN831787">
    <property type="protein sequence ID" value="KIM39127.1"/>
    <property type="molecule type" value="Genomic_DNA"/>
</dbReference>